<dbReference type="InterPro" id="IPR043428">
    <property type="entry name" value="LivM-like"/>
</dbReference>
<dbReference type="CDD" id="cd06581">
    <property type="entry name" value="TM_PBP1_LivM_like"/>
    <property type="match status" value="1"/>
</dbReference>
<evidence type="ECO:0000256" key="6">
    <source>
        <dbReference type="SAM" id="Phobius"/>
    </source>
</evidence>
<feature type="transmembrane region" description="Helical" evidence="6">
    <location>
        <begin position="294"/>
        <end position="318"/>
    </location>
</feature>
<keyword evidence="5 6" id="KW-0472">Membrane</keyword>
<feature type="transmembrane region" description="Helical" evidence="6">
    <location>
        <begin position="222"/>
        <end position="243"/>
    </location>
</feature>
<feature type="transmembrane region" description="Helical" evidence="6">
    <location>
        <begin position="142"/>
        <end position="159"/>
    </location>
</feature>
<feature type="transmembrane region" description="Helical" evidence="6">
    <location>
        <begin position="171"/>
        <end position="191"/>
    </location>
</feature>
<dbReference type="InterPro" id="IPR001851">
    <property type="entry name" value="ABC_transp_permease"/>
</dbReference>
<evidence type="ECO:0000256" key="4">
    <source>
        <dbReference type="ARBA" id="ARBA00022989"/>
    </source>
</evidence>
<dbReference type="Proteomes" id="UP000776164">
    <property type="component" value="Unassembled WGS sequence"/>
</dbReference>
<proteinExistence type="predicted"/>
<dbReference type="PANTHER" id="PTHR30482">
    <property type="entry name" value="HIGH-AFFINITY BRANCHED-CHAIN AMINO ACID TRANSPORT SYSTEM PERMEASE"/>
    <property type="match status" value="1"/>
</dbReference>
<feature type="transmembrane region" description="Helical" evidence="6">
    <location>
        <begin position="255"/>
        <end position="282"/>
    </location>
</feature>
<reference evidence="7 8" key="1">
    <citation type="submission" date="2021-01" db="EMBL/GenBank/DDBJ databases">
        <title>Sequencing the genomes of 1000 actinobacteria strains.</title>
        <authorList>
            <person name="Klenk H.-P."/>
        </authorList>
    </citation>
    <scope>NUCLEOTIDE SEQUENCE [LARGE SCALE GENOMIC DNA]</scope>
    <source>
        <strain evidence="7 8">DSM 13057</strain>
    </source>
</reference>
<evidence type="ECO:0000256" key="3">
    <source>
        <dbReference type="ARBA" id="ARBA00022692"/>
    </source>
</evidence>
<evidence type="ECO:0000256" key="1">
    <source>
        <dbReference type="ARBA" id="ARBA00004651"/>
    </source>
</evidence>
<evidence type="ECO:0000256" key="5">
    <source>
        <dbReference type="ARBA" id="ARBA00023136"/>
    </source>
</evidence>
<dbReference type="Pfam" id="PF02653">
    <property type="entry name" value="BPD_transp_2"/>
    <property type="match status" value="1"/>
</dbReference>
<dbReference type="PANTHER" id="PTHR30482:SF17">
    <property type="entry name" value="ABC TRANSPORTER ATP-BINDING PROTEIN"/>
    <property type="match status" value="1"/>
</dbReference>
<name>A0ABS2L982_9MICO</name>
<evidence type="ECO:0000256" key="2">
    <source>
        <dbReference type="ARBA" id="ARBA00022475"/>
    </source>
</evidence>
<feature type="transmembrane region" description="Helical" evidence="6">
    <location>
        <begin position="22"/>
        <end position="40"/>
    </location>
</feature>
<dbReference type="EMBL" id="JAFBBU010000001">
    <property type="protein sequence ID" value="MBM7473663.1"/>
    <property type="molecule type" value="Genomic_DNA"/>
</dbReference>
<keyword evidence="4 6" id="KW-1133">Transmembrane helix</keyword>
<dbReference type="RefSeq" id="WP_205111282.1">
    <property type="nucleotide sequence ID" value="NZ_BAAAHT010000001.1"/>
</dbReference>
<accession>A0ABS2L982</accession>
<comment type="subcellular location">
    <subcellularLocation>
        <location evidence="1">Cell membrane</location>
        <topology evidence="1">Multi-pass membrane protein</topology>
    </subcellularLocation>
</comment>
<feature type="transmembrane region" description="Helical" evidence="6">
    <location>
        <begin position="52"/>
        <end position="71"/>
    </location>
</feature>
<keyword evidence="3 6" id="KW-0812">Transmembrane</keyword>
<comment type="caution">
    <text evidence="7">The sequence shown here is derived from an EMBL/GenBank/DDBJ whole genome shotgun (WGS) entry which is preliminary data.</text>
</comment>
<organism evidence="7 8">
    <name type="scientific">Subtercola frigoramans</name>
    <dbReference type="NCBI Taxonomy" id="120298"/>
    <lineage>
        <taxon>Bacteria</taxon>
        <taxon>Bacillati</taxon>
        <taxon>Actinomycetota</taxon>
        <taxon>Actinomycetes</taxon>
        <taxon>Micrococcales</taxon>
        <taxon>Microbacteriaceae</taxon>
        <taxon>Subtercola</taxon>
    </lineage>
</organism>
<feature type="transmembrane region" description="Helical" evidence="6">
    <location>
        <begin position="107"/>
        <end position="130"/>
    </location>
</feature>
<feature type="transmembrane region" description="Helical" evidence="6">
    <location>
        <begin position="77"/>
        <end position="100"/>
    </location>
</feature>
<keyword evidence="2" id="KW-1003">Cell membrane</keyword>
<keyword evidence="8" id="KW-1185">Reference proteome</keyword>
<evidence type="ECO:0000313" key="7">
    <source>
        <dbReference type="EMBL" id="MBM7473663.1"/>
    </source>
</evidence>
<evidence type="ECO:0000313" key="8">
    <source>
        <dbReference type="Proteomes" id="UP000776164"/>
    </source>
</evidence>
<protein>
    <submittedName>
        <fullName evidence="7">Branched-chain amino acid transport system permease protein</fullName>
    </submittedName>
</protein>
<sequence>MTTTRADVPQVTVTRWTRTSRVGTPAVLVLFVIMFALPFMTALSNVRSVTDLLIFIILGSMWNIMAGYGGMESVGQQAYIGLGAYGLVVLADQLGINIFLAVPLAGIIAGIIAFLFSFLAFRLVGGYFAIGTWVIAEVVKLIITQFPSLGLGSGISLYAMSAFDRDLRIAVSYWIALGVTVLALLICVLLVRSGFGLGLTALRDDPIAAATSGVDVSRAKRLVFVISGVGTGMAGAIIAISTLRVQPDSLFSVQWSVLMIFMVVIGGVGTIEGPIIGALIFWGLREALADYGSLYLILLGIIAIVFALFFRGGVWGLIQKRRRFSVFPTGYSTWFGRLK</sequence>
<gene>
    <name evidence="7" type="ORF">JOE66_003297</name>
</gene>